<dbReference type="GO" id="GO:0006506">
    <property type="term" value="P:GPI anchor biosynthetic process"/>
    <property type="evidence" value="ECO:0007669"/>
    <property type="project" value="TreeGrafter"/>
</dbReference>
<dbReference type="InterPro" id="IPR051916">
    <property type="entry name" value="GPI-anchor_lipid_remodeler"/>
</dbReference>
<feature type="domain" description="Endonuclease/exonuclease/phosphatase" evidence="2">
    <location>
        <begin position="58"/>
        <end position="289"/>
    </location>
</feature>
<dbReference type="Gene3D" id="3.60.10.10">
    <property type="entry name" value="Endonuclease/exonuclease/phosphatase"/>
    <property type="match status" value="1"/>
</dbReference>
<sequence length="299" mass="33142">MNYKTILHTMIFNLLLALALSACSGADNNHANAVIDDGSEIIANDYKYVKSSGDIRIMTYNSFYCKGNNGTPTFSDENTHRFASVIGALAPDVVAIQELDSSCVHRNKRYLLEEISKYTGIDYELFFGSAAKFDGGRIGCGLLVKRSMKVDDVQFTPLPGDEPRMLIEAKFPKFTVFATHMDLNPMNRKESAKLINNKAKKSVVPLFLIGDLNDSPTWKPEQSAFPELMQKFKIVSDVSGSLPEQPGVTIDYVLLGQQHAAKIKVTGTHVVRRLSVKGEQLDLSTASDHYPVFADIRLK</sequence>
<comment type="caution">
    <text evidence="3">The sequence shown here is derived from an EMBL/GenBank/DDBJ whole genome shotgun (WGS) entry which is preliminary data.</text>
</comment>
<dbReference type="SUPFAM" id="SSF56219">
    <property type="entry name" value="DNase I-like"/>
    <property type="match status" value="1"/>
</dbReference>
<protein>
    <recommendedName>
        <fullName evidence="2">Endonuclease/exonuclease/phosphatase domain-containing protein</fullName>
    </recommendedName>
</protein>
<dbReference type="Pfam" id="PF03372">
    <property type="entry name" value="Exo_endo_phos"/>
    <property type="match status" value="1"/>
</dbReference>
<dbReference type="Proteomes" id="UP000029723">
    <property type="component" value="Unassembled WGS sequence"/>
</dbReference>
<evidence type="ECO:0000313" key="4">
    <source>
        <dbReference type="Proteomes" id="UP000029723"/>
    </source>
</evidence>
<name>A0A098YV70_9BACT</name>
<dbReference type="PANTHER" id="PTHR14859:SF15">
    <property type="entry name" value="ENDONUCLEASE_EXONUCLEASE_PHOSPHATASE DOMAIN-CONTAINING PROTEIN"/>
    <property type="match status" value="1"/>
</dbReference>
<keyword evidence="1" id="KW-0732">Signal</keyword>
<feature type="chain" id="PRO_5001942858" description="Endonuclease/exonuclease/phosphatase domain-containing protein" evidence="1">
    <location>
        <begin position="27"/>
        <end position="299"/>
    </location>
</feature>
<gene>
    <name evidence="3" type="ORF">HMPREF9304_00135</name>
</gene>
<proteinExistence type="predicted"/>
<dbReference type="InterPro" id="IPR036691">
    <property type="entry name" value="Endo/exonu/phosph_ase_sf"/>
</dbReference>
<evidence type="ECO:0000313" key="3">
    <source>
        <dbReference type="EMBL" id="KGI23211.1"/>
    </source>
</evidence>
<feature type="signal peptide" evidence="1">
    <location>
        <begin position="1"/>
        <end position="26"/>
    </location>
</feature>
<dbReference type="AlphaFoldDB" id="A0A098YV70"/>
<dbReference type="PROSITE" id="PS51257">
    <property type="entry name" value="PROKAR_LIPOPROTEIN"/>
    <property type="match status" value="1"/>
</dbReference>
<dbReference type="EMBL" id="JRPQ01000001">
    <property type="protein sequence ID" value="KGI23211.1"/>
    <property type="molecule type" value="Genomic_DNA"/>
</dbReference>
<reference evidence="3 4" key="1">
    <citation type="submission" date="2014-07" db="EMBL/GenBank/DDBJ databases">
        <authorList>
            <person name="McCorrison J."/>
            <person name="Sanka R."/>
            <person name="Torralba M."/>
            <person name="Gillis M."/>
            <person name="Haft D.H."/>
            <person name="Methe B."/>
            <person name="Sutton G."/>
            <person name="Nelson K.E."/>
        </authorList>
    </citation>
    <scope>NUCLEOTIDE SEQUENCE [LARGE SCALE GENOMIC DNA]</scope>
    <source>
        <strain evidence="3 4">S9-PR14</strain>
    </source>
</reference>
<dbReference type="PANTHER" id="PTHR14859">
    <property type="entry name" value="CALCOFLUOR WHITE HYPERSENSITIVE PROTEIN PRECURSOR"/>
    <property type="match status" value="1"/>
</dbReference>
<dbReference type="GO" id="GO:0003824">
    <property type="term" value="F:catalytic activity"/>
    <property type="evidence" value="ECO:0007669"/>
    <property type="project" value="InterPro"/>
</dbReference>
<evidence type="ECO:0000259" key="2">
    <source>
        <dbReference type="Pfam" id="PF03372"/>
    </source>
</evidence>
<dbReference type="InterPro" id="IPR005135">
    <property type="entry name" value="Endo/exonuclease/phosphatase"/>
</dbReference>
<evidence type="ECO:0000256" key="1">
    <source>
        <dbReference type="SAM" id="SignalP"/>
    </source>
</evidence>
<organism evidence="3 4">
    <name type="scientific">Hoylesella timonensis S9-PR14</name>
    <dbReference type="NCBI Taxonomy" id="1401062"/>
    <lineage>
        <taxon>Bacteria</taxon>
        <taxon>Pseudomonadati</taxon>
        <taxon>Bacteroidota</taxon>
        <taxon>Bacteroidia</taxon>
        <taxon>Bacteroidales</taxon>
        <taxon>Prevotellaceae</taxon>
        <taxon>Hoylesella</taxon>
    </lineage>
</organism>
<accession>A0A098YV70</accession>
<dbReference type="GO" id="GO:0016020">
    <property type="term" value="C:membrane"/>
    <property type="evidence" value="ECO:0007669"/>
    <property type="project" value="GOC"/>
</dbReference>